<sequence length="405" mass="45643">MLNRNPPMTEPAISGVFREPFQEQVAFFRQKLGNLVPTERWTDMQKEAHDKGFMVAGAAKADLLSDLAAAVDKAISQGTSLGAFRKDFKSITARHGWDYRGEFNWRTKVIYQTNMATSYAAGRLAQLRDAEFTHWEYIHSNAVAHPRKQHLGWNGLVLSADDPFWNAHYPPNGWGCQCRVRGRNNPDKVGQAPDDEIDPRTGEPVGIDKGWGYMPGNTVSATVTSLAARTVQWKYELAKAYLENLPEGLKDQFSRSMRDLPSTRDAARQFAGRVLDDRNHTEYQSMGLLTSEDVSKIQELKGLDVAGYDFALDPSSVRHIQKKHGDLKSEALRGQRAVTKEDYEKIPELLNSPDEITDSGLSHTTNNPLIEYSKVIGQDKYSLVLEYRKKRKMLVSTTFYIQGGN</sequence>
<comment type="caution">
    <text evidence="4">The sequence shown here is derived from an EMBL/GenBank/DDBJ whole genome shotgun (WGS) entry which is preliminary data.</text>
</comment>
<evidence type="ECO:0000313" key="4">
    <source>
        <dbReference type="EMBL" id="PIW17319.1"/>
    </source>
</evidence>
<dbReference type="Pfam" id="PF18812">
    <property type="entry name" value="PBECR3"/>
    <property type="match status" value="1"/>
</dbReference>
<dbReference type="Proteomes" id="UP000231019">
    <property type="component" value="Unassembled WGS sequence"/>
</dbReference>
<protein>
    <submittedName>
        <fullName evidence="4">Phage head protein</fullName>
    </submittedName>
</protein>
<evidence type="ECO:0000313" key="5">
    <source>
        <dbReference type="Proteomes" id="UP000231019"/>
    </source>
</evidence>
<name>A0A2M7G6N5_9BACT</name>
<feature type="region of interest" description="Disordered" evidence="1">
    <location>
        <begin position="185"/>
        <end position="209"/>
    </location>
</feature>
<evidence type="ECO:0000256" key="1">
    <source>
        <dbReference type="SAM" id="MobiDB-lite"/>
    </source>
</evidence>
<evidence type="ECO:0000259" key="3">
    <source>
        <dbReference type="Pfam" id="PF18812"/>
    </source>
</evidence>
<dbReference type="EMBL" id="PFFQ01000024">
    <property type="protein sequence ID" value="PIW17319.1"/>
    <property type="molecule type" value="Genomic_DNA"/>
</dbReference>
<evidence type="ECO:0000259" key="2">
    <source>
        <dbReference type="Pfam" id="PF04233"/>
    </source>
</evidence>
<accession>A0A2M7G6N5</accession>
<dbReference type="InterPro" id="IPR006528">
    <property type="entry name" value="Phage_head_morphogenesis_dom"/>
</dbReference>
<proteinExistence type="predicted"/>
<reference evidence="4 5" key="1">
    <citation type="submission" date="2017-09" db="EMBL/GenBank/DDBJ databases">
        <title>Depth-based differentiation of microbial function through sediment-hosted aquifers and enrichment of novel symbionts in the deep terrestrial subsurface.</title>
        <authorList>
            <person name="Probst A.J."/>
            <person name="Ladd B."/>
            <person name="Jarett J.K."/>
            <person name="Geller-Mcgrath D.E."/>
            <person name="Sieber C.M."/>
            <person name="Emerson J.B."/>
            <person name="Anantharaman K."/>
            <person name="Thomas B.C."/>
            <person name="Malmstrom R."/>
            <person name="Stieglmeier M."/>
            <person name="Klingl A."/>
            <person name="Woyke T."/>
            <person name="Ryan C.M."/>
            <person name="Banfield J.F."/>
        </authorList>
    </citation>
    <scope>NUCLEOTIDE SEQUENCE [LARGE SCALE GENOMIC DNA]</scope>
    <source>
        <strain evidence="4">CG17_big_fil_post_rev_8_21_14_2_50_48_46</strain>
    </source>
</reference>
<dbReference type="InterPro" id="IPR041301">
    <property type="entry name" value="PBECR3"/>
</dbReference>
<gene>
    <name evidence="4" type="ORF">COW36_09080</name>
</gene>
<feature type="domain" description="Phage-Barnase-EndoU-ColicinE5/D-RelE like nuclease 3" evidence="3">
    <location>
        <begin position="295"/>
        <end position="401"/>
    </location>
</feature>
<dbReference type="AlphaFoldDB" id="A0A2M7G6N5"/>
<dbReference type="Pfam" id="PF04233">
    <property type="entry name" value="Phage_Mu_F"/>
    <property type="match status" value="1"/>
</dbReference>
<feature type="domain" description="Phage head morphogenesis" evidence="2">
    <location>
        <begin position="68"/>
        <end position="180"/>
    </location>
</feature>
<organism evidence="4 5">
    <name type="scientific">bacterium (Candidatus Blackallbacteria) CG17_big_fil_post_rev_8_21_14_2_50_48_46</name>
    <dbReference type="NCBI Taxonomy" id="2014261"/>
    <lineage>
        <taxon>Bacteria</taxon>
        <taxon>Candidatus Blackallbacteria</taxon>
    </lineage>
</organism>